<dbReference type="Gene3D" id="2.60.120.260">
    <property type="entry name" value="Galactose-binding domain-like"/>
    <property type="match status" value="1"/>
</dbReference>
<evidence type="ECO:0000313" key="3">
    <source>
        <dbReference type="EMBL" id="MEI5905521.1"/>
    </source>
</evidence>
<sequence>MKKFIKAASTTTLATIIGMSTINPTNVLASSQNATDSVLDSQPLVTPFHSYYEGISEYPELAIPNLSEALQNTYEVFPESTKDLEGGQVTHQGQGHLFQPLGIYNDSIDTQGEVWSLVDSISDSYKFIAGYISPDGKFYDFYSDISPRSIFLEEYIREAKNEFRKVLSDILSIEFSSGEGHVPENQYYGTLLFDWGEFTPVNGQLDMYYKKVEETFSLNGASNFGFPVMLLPEVEVGIPSSEINVFTSSVGLDTNHFDYGYNETLSSVFGYEIILPRDDLSTSYQYNYNGGSVDFTLYQLVMEYSFEPNDAVKRSASSLKRSLDSKGLGTSTLKWEGAFQSPVVYEAGLFAVEKEQEQNLLEPSSINDFTDSGWNRNENKLNISFSSETTPDGELAQKLTQTEVNGSVQQYVNIASEGKKYTFGVWLKADEPHQAQIKIQNRHNTESTGLKVDVTTEWQYFSVTSDQPFSTNDGITAVIWPSVYNGTTDSVYASKAKLIEE</sequence>
<accession>A0ABU8H8J7</accession>
<reference evidence="3 4" key="1">
    <citation type="journal article" date="2018" name="J. Microbiol.">
        <title>Bacillus spongiae sp. nov., isolated from sponge of Jeju Island.</title>
        <authorList>
            <person name="Lee G.E."/>
            <person name="Im W.T."/>
            <person name="Park J.S."/>
        </authorList>
    </citation>
    <scope>NUCLEOTIDE SEQUENCE [LARGE SCALE GENOMIC DNA]</scope>
    <source>
        <strain evidence="3 4">135PIL107-10</strain>
    </source>
</reference>
<dbReference type="Proteomes" id="UP001312865">
    <property type="component" value="Unassembled WGS sequence"/>
</dbReference>
<dbReference type="EMBL" id="JBBAXC010000001">
    <property type="protein sequence ID" value="MEI5905521.1"/>
    <property type="molecule type" value="Genomic_DNA"/>
</dbReference>
<dbReference type="InterPro" id="IPR003305">
    <property type="entry name" value="CenC_carb-bd"/>
</dbReference>
<evidence type="ECO:0000313" key="4">
    <source>
        <dbReference type="Proteomes" id="UP001312865"/>
    </source>
</evidence>
<dbReference type="RefSeq" id="WP_336584939.1">
    <property type="nucleotide sequence ID" value="NZ_JBBAXC010000001.1"/>
</dbReference>
<proteinExistence type="predicted"/>
<evidence type="ECO:0000256" key="1">
    <source>
        <dbReference type="ARBA" id="ARBA00022801"/>
    </source>
</evidence>
<keyword evidence="1" id="KW-0378">Hydrolase</keyword>
<name>A0ABU8H8J7_9BACI</name>
<comment type="caution">
    <text evidence="3">The sequence shown here is derived from an EMBL/GenBank/DDBJ whole genome shotgun (WGS) entry which is preliminary data.</text>
</comment>
<organism evidence="3 4">
    <name type="scientific">Bacillus spongiae</name>
    <dbReference type="NCBI Taxonomy" id="2683610"/>
    <lineage>
        <taxon>Bacteria</taxon>
        <taxon>Bacillati</taxon>
        <taxon>Bacillota</taxon>
        <taxon>Bacilli</taxon>
        <taxon>Bacillales</taxon>
        <taxon>Bacillaceae</taxon>
        <taxon>Bacillus</taxon>
    </lineage>
</organism>
<dbReference type="InterPro" id="IPR008979">
    <property type="entry name" value="Galactose-bd-like_sf"/>
</dbReference>
<evidence type="ECO:0000259" key="2">
    <source>
        <dbReference type="Pfam" id="PF02018"/>
    </source>
</evidence>
<gene>
    <name evidence="3" type="ORF">WAK64_00385</name>
</gene>
<keyword evidence="4" id="KW-1185">Reference proteome</keyword>
<protein>
    <submittedName>
        <fullName evidence="3">Carbohydrate binding domain-containing protein</fullName>
    </submittedName>
</protein>
<dbReference type="Pfam" id="PF02018">
    <property type="entry name" value="CBM_4_9"/>
    <property type="match status" value="1"/>
</dbReference>
<feature type="domain" description="CBM-cenC" evidence="2">
    <location>
        <begin position="365"/>
        <end position="473"/>
    </location>
</feature>
<dbReference type="SUPFAM" id="SSF49785">
    <property type="entry name" value="Galactose-binding domain-like"/>
    <property type="match status" value="1"/>
</dbReference>